<dbReference type="InterPro" id="IPR020568">
    <property type="entry name" value="Ribosomal_Su5_D2-typ_SF"/>
</dbReference>
<dbReference type="GO" id="GO:0042781">
    <property type="term" value="F:3'-tRNA processing endoribonuclease activity"/>
    <property type="evidence" value="ECO:0007669"/>
    <property type="project" value="TreeGrafter"/>
</dbReference>
<keyword evidence="1 6" id="KW-0819">tRNA processing</keyword>
<dbReference type="Gene3D" id="3.30.230.10">
    <property type="match status" value="1"/>
</dbReference>
<keyword evidence="2 6" id="KW-0540">Nuclease</keyword>
<dbReference type="InterPro" id="IPR014721">
    <property type="entry name" value="Ribsml_uS5_D2-typ_fold_subgr"/>
</dbReference>
<comment type="similarity">
    <text evidence="6">Belongs to the RnpA family.</text>
</comment>
<protein>
    <recommendedName>
        <fullName evidence="6 7">Ribonuclease P protein component</fullName>
        <shortName evidence="6">RNase P protein</shortName>
        <shortName evidence="6">RNaseP protein</shortName>
        <ecNumber evidence="6 7">3.1.26.5</ecNumber>
    </recommendedName>
    <alternativeName>
        <fullName evidence="6">Protein C5</fullName>
    </alternativeName>
</protein>
<gene>
    <name evidence="6 8" type="primary">rnpA</name>
    <name evidence="8" type="ORF">CRENPOLYSF2_4590003</name>
</gene>
<comment type="catalytic activity">
    <reaction evidence="6">
        <text>Endonucleolytic cleavage of RNA, removing 5'-extranucleotides from tRNA precursor.</text>
        <dbReference type="EC" id="3.1.26.5"/>
    </reaction>
</comment>
<keyword evidence="3 6" id="KW-0255">Endonuclease</keyword>
<dbReference type="GO" id="GO:0004526">
    <property type="term" value="F:ribonuclease P activity"/>
    <property type="evidence" value="ECO:0007669"/>
    <property type="project" value="UniProtKB-UniRule"/>
</dbReference>
<dbReference type="AlphaFoldDB" id="A0A1R4HFT9"/>
<dbReference type="SUPFAM" id="SSF54211">
    <property type="entry name" value="Ribosomal protein S5 domain 2-like"/>
    <property type="match status" value="1"/>
</dbReference>
<name>A0A1R4HFT9_9GAMM</name>
<dbReference type="EC" id="3.1.26.5" evidence="6 7"/>
<dbReference type="Proteomes" id="UP000195442">
    <property type="component" value="Unassembled WGS sequence"/>
</dbReference>
<dbReference type="PANTHER" id="PTHR33992">
    <property type="entry name" value="RIBONUCLEASE P PROTEIN COMPONENT"/>
    <property type="match status" value="1"/>
</dbReference>
<reference evidence="9" key="1">
    <citation type="submission" date="2017-02" db="EMBL/GenBank/DDBJ databases">
        <authorList>
            <person name="Daims H."/>
        </authorList>
    </citation>
    <scope>NUCLEOTIDE SEQUENCE [LARGE SCALE GENOMIC DNA]</scope>
</reference>
<evidence type="ECO:0000256" key="4">
    <source>
        <dbReference type="ARBA" id="ARBA00022801"/>
    </source>
</evidence>
<evidence type="ECO:0000256" key="7">
    <source>
        <dbReference type="NCBIfam" id="TIGR00188"/>
    </source>
</evidence>
<dbReference type="HAMAP" id="MF_00227">
    <property type="entry name" value="RNase_P"/>
    <property type="match status" value="1"/>
</dbReference>
<dbReference type="PANTHER" id="PTHR33992:SF1">
    <property type="entry name" value="RIBONUCLEASE P PROTEIN COMPONENT"/>
    <property type="match status" value="1"/>
</dbReference>
<dbReference type="RefSeq" id="WP_256969615.1">
    <property type="nucleotide sequence ID" value="NZ_FUKJ01000400.1"/>
</dbReference>
<comment type="subunit">
    <text evidence="6">Consists of a catalytic RNA component (M1 or rnpB) and a protein subunit.</text>
</comment>
<dbReference type="NCBIfam" id="TIGR00188">
    <property type="entry name" value="rnpA"/>
    <property type="match status" value="1"/>
</dbReference>
<comment type="function">
    <text evidence="6">RNaseP catalyzes the removal of the 5'-leader sequence from pre-tRNA to produce the mature 5'-terminus. It can also cleave other RNA substrates such as 4.5S RNA. The protein component plays an auxiliary but essential role in vivo by binding to the 5'-leader sequence and broadening the substrate specificity of the ribozyme.</text>
</comment>
<evidence type="ECO:0000313" key="9">
    <source>
        <dbReference type="Proteomes" id="UP000195442"/>
    </source>
</evidence>
<dbReference type="Pfam" id="PF00825">
    <property type="entry name" value="Ribonuclease_P"/>
    <property type="match status" value="1"/>
</dbReference>
<keyword evidence="4 6" id="KW-0378">Hydrolase</keyword>
<evidence type="ECO:0000256" key="1">
    <source>
        <dbReference type="ARBA" id="ARBA00022694"/>
    </source>
</evidence>
<accession>A0A1R4HFT9</accession>
<keyword evidence="5 6" id="KW-0694">RNA-binding</keyword>
<dbReference type="GO" id="GO:0000049">
    <property type="term" value="F:tRNA binding"/>
    <property type="evidence" value="ECO:0007669"/>
    <property type="project" value="UniProtKB-UniRule"/>
</dbReference>
<evidence type="ECO:0000313" key="8">
    <source>
        <dbReference type="EMBL" id="SJM95094.1"/>
    </source>
</evidence>
<organism evidence="8 9">
    <name type="scientific">Crenothrix polyspora</name>
    <dbReference type="NCBI Taxonomy" id="360316"/>
    <lineage>
        <taxon>Bacteria</taxon>
        <taxon>Pseudomonadati</taxon>
        <taxon>Pseudomonadota</taxon>
        <taxon>Gammaproteobacteria</taxon>
        <taxon>Methylococcales</taxon>
        <taxon>Crenotrichaceae</taxon>
        <taxon>Crenothrix</taxon>
    </lineage>
</organism>
<evidence type="ECO:0000256" key="2">
    <source>
        <dbReference type="ARBA" id="ARBA00022722"/>
    </source>
</evidence>
<evidence type="ECO:0000256" key="5">
    <source>
        <dbReference type="ARBA" id="ARBA00022884"/>
    </source>
</evidence>
<keyword evidence="9" id="KW-1185">Reference proteome</keyword>
<evidence type="ECO:0000256" key="3">
    <source>
        <dbReference type="ARBA" id="ARBA00022759"/>
    </source>
</evidence>
<dbReference type="GO" id="GO:0030677">
    <property type="term" value="C:ribonuclease P complex"/>
    <property type="evidence" value="ECO:0007669"/>
    <property type="project" value="TreeGrafter"/>
</dbReference>
<sequence>MEHDFGFSPELRLRKPAEYRNVFDNPVKSSDQYFTLLAKKNSFDHPRLGLAIAKKNIKKAVCRNIIKRTVRESFRIQQGLGNVDIVVLARRDAVDVPLELLRKSLEKHWLKLVTRCASYS</sequence>
<evidence type="ECO:0000256" key="6">
    <source>
        <dbReference type="HAMAP-Rule" id="MF_00227"/>
    </source>
</evidence>
<proteinExistence type="inferred from homology"/>
<dbReference type="EMBL" id="FUKJ01000400">
    <property type="protein sequence ID" value="SJM95094.1"/>
    <property type="molecule type" value="Genomic_DNA"/>
</dbReference>
<dbReference type="InterPro" id="IPR000100">
    <property type="entry name" value="RNase_P"/>
</dbReference>
<dbReference type="GO" id="GO:0001682">
    <property type="term" value="P:tRNA 5'-leader removal"/>
    <property type="evidence" value="ECO:0007669"/>
    <property type="project" value="UniProtKB-UniRule"/>
</dbReference>